<evidence type="ECO:0000313" key="2">
    <source>
        <dbReference type="EMBL" id="KAL2611549.1"/>
    </source>
</evidence>
<organism evidence="2 3">
    <name type="scientific">Riccia fluitans</name>
    <dbReference type="NCBI Taxonomy" id="41844"/>
    <lineage>
        <taxon>Eukaryota</taxon>
        <taxon>Viridiplantae</taxon>
        <taxon>Streptophyta</taxon>
        <taxon>Embryophyta</taxon>
        <taxon>Marchantiophyta</taxon>
        <taxon>Marchantiopsida</taxon>
        <taxon>Marchantiidae</taxon>
        <taxon>Marchantiales</taxon>
        <taxon>Ricciaceae</taxon>
        <taxon>Riccia</taxon>
    </lineage>
</organism>
<name>A0ABD1XS05_9MARC</name>
<reference evidence="2 3" key="1">
    <citation type="submission" date="2024-09" db="EMBL/GenBank/DDBJ databases">
        <title>Chromosome-scale assembly of Riccia fluitans.</title>
        <authorList>
            <person name="Paukszto L."/>
            <person name="Sawicki J."/>
            <person name="Karawczyk K."/>
            <person name="Piernik-Szablinska J."/>
            <person name="Szczecinska M."/>
            <person name="Mazdziarz M."/>
        </authorList>
    </citation>
    <scope>NUCLEOTIDE SEQUENCE [LARGE SCALE GENOMIC DNA]</scope>
    <source>
        <strain evidence="2">Rf_01</strain>
        <tissue evidence="2">Aerial parts of the thallus</tissue>
    </source>
</reference>
<feature type="region of interest" description="Disordered" evidence="1">
    <location>
        <begin position="77"/>
        <end position="99"/>
    </location>
</feature>
<evidence type="ECO:0008006" key="4">
    <source>
        <dbReference type="Google" id="ProtNLM"/>
    </source>
</evidence>
<evidence type="ECO:0000256" key="1">
    <source>
        <dbReference type="SAM" id="MobiDB-lite"/>
    </source>
</evidence>
<sequence length="116" mass="12819">MHVCKLFGEPSVGARGAPMLPVFLIQTESHVAATPNKGILGRRTGARGRRLFPQSRKSKFHGPPSFNCSSYWKVQPLTHKGGRRSKSGPKMLSRTTSMWTPGHGNIGIVPWTQYPH</sequence>
<protein>
    <recommendedName>
        <fullName evidence="4">Ribosomal protein L2</fullName>
    </recommendedName>
</protein>
<keyword evidence="3" id="KW-1185">Reference proteome</keyword>
<dbReference type="EMBL" id="JBHFFA010000007">
    <property type="protein sequence ID" value="KAL2611549.1"/>
    <property type="molecule type" value="Genomic_DNA"/>
</dbReference>
<gene>
    <name evidence="2" type="ORF">R1flu_023241</name>
</gene>
<dbReference type="AlphaFoldDB" id="A0ABD1XS05"/>
<proteinExistence type="predicted"/>
<dbReference type="Proteomes" id="UP001605036">
    <property type="component" value="Unassembled WGS sequence"/>
</dbReference>
<accession>A0ABD1XS05</accession>
<comment type="caution">
    <text evidence="2">The sequence shown here is derived from an EMBL/GenBank/DDBJ whole genome shotgun (WGS) entry which is preliminary data.</text>
</comment>
<evidence type="ECO:0000313" key="3">
    <source>
        <dbReference type="Proteomes" id="UP001605036"/>
    </source>
</evidence>